<evidence type="ECO:0000313" key="3">
    <source>
        <dbReference type="Proteomes" id="UP000649617"/>
    </source>
</evidence>
<comment type="caution">
    <text evidence="2">The sequence shown here is derived from an EMBL/GenBank/DDBJ whole genome shotgun (WGS) entry which is preliminary data.</text>
</comment>
<feature type="non-terminal residue" evidence="2">
    <location>
        <position position="329"/>
    </location>
</feature>
<accession>A0A812WMZ3</accession>
<dbReference type="InterPro" id="IPR003959">
    <property type="entry name" value="ATPase_AAA_core"/>
</dbReference>
<reference evidence="2" key="1">
    <citation type="submission" date="2021-02" db="EMBL/GenBank/DDBJ databases">
        <authorList>
            <person name="Dougan E. K."/>
            <person name="Rhodes N."/>
            <person name="Thang M."/>
            <person name="Chan C."/>
        </authorList>
    </citation>
    <scope>NUCLEOTIDE SEQUENCE</scope>
</reference>
<sequence length="329" mass="35557">VIDFEKSKTVLYGQWGFGGRTAFSGGQPEIGSCVLFYGPPGTGKSLAAQAIGFEVGRALKVVNAANVVDKYVGEPNFYGDSAIMGVKSSWRALDPTHMSKWQLRKWARERARQQHLADFVQERMTTQVKSLGSPTALAAHESRPVLCDEAETEGTFCSAAGNQRADGGHHTVYFSMGSDSENDERRESHAAGGELRAALYDSESLLWTLQSILDHFREDNQVVAEEQDTCEDDAAAALSQLMNVGSSVRATSSFEPREGISIAQGERGTVLNIRGDGSAALIQFKCSGCVRVPEQAWGSLEVCGEHTSFCSIVSLLPELHAAMKSSLPM</sequence>
<dbReference type="EMBL" id="CAJNIZ010044588">
    <property type="protein sequence ID" value="CAE7694429.1"/>
    <property type="molecule type" value="Genomic_DNA"/>
</dbReference>
<evidence type="ECO:0000313" key="2">
    <source>
        <dbReference type="EMBL" id="CAE7694429.1"/>
    </source>
</evidence>
<dbReference type="GO" id="GO:0016887">
    <property type="term" value="F:ATP hydrolysis activity"/>
    <property type="evidence" value="ECO:0007669"/>
    <property type="project" value="InterPro"/>
</dbReference>
<dbReference type="GO" id="GO:0005524">
    <property type="term" value="F:ATP binding"/>
    <property type="evidence" value="ECO:0007669"/>
    <property type="project" value="InterPro"/>
</dbReference>
<gene>
    <name evidence="2" type="ORF">SPIL2461_LOCUS19466</name>
</gene>
<dbReference type="AlphaFoldDB" id="A0A812WMZ3"/>
<dbReference type="InterPro" id="IPR027417">
    <property type="entry name" value="P-loop_NTPase"/>
</dbReference>
<dbReference type="Proteomes" id="UP000649617">
    <property type="component" value="Unassembled WGS sequence"/>
</dbReference>
<name>A0A812WMZ3_SYMPI</name>
<dbReference type="Gene3D" id="3.40.50.300">
    <property type="entry name" value="P-loop containing nucleotide triphosphate hydrolases"/>
    <property type="match status" value="1"/>
</dbReference>
<keyword evidence="3" id="KW-1185">Reference proteome</keyword>
<organism evidence="2 3">
    <name type="scientific">Symbiodinium pilosum</name>
    <name type="common">Dinoflagellate</name>
    <dbReference type="NCBI Taxonomy" id="2952"/>
    <lineage>
        <taxon>Eukaryota</taxon>
        <taxon>Sar</taxon>
        <taxon>Alveolata</taxon>
        <taxon>Dinophyceae</taxon>
        <taxon>Suessiales</taxon>
        <taxon>Symbiodiniaceae</taxon>
        <taxon>Symbiodinium</taxon>
    </lineage>
</organism>
<evidence type="ECO:0000259" key="1">
    <source>
        <dbReference type="Pfam" id="PF00004"/>
    </source>
</evidence>
<dbReference type="Pfam" id="PF00004">
    <property type="entry name" value="AAA"/>
    <property type="match status" value="1"/>
</dbReference>
<protein>
    <recommendedName>
        <fullName evidence="1">ATPase AAA-type core domain-containing protein</fullName>
    </recommendedName>
</protein>
<feature type="domain" description="ATPase AAA-type core" evidence="1">
    <location>
        <begin position="34"/>
        <end position="74"/>
    </location>
</feature>
<dbReference type="SUPFAM" id="SSF52540">
    <property type="entry name" value="P-loop containing nucleoside triphosphate hydrolases"/>
    <property type="match status" value="1"/>
</dbReference>
<proteinExistence type="predicted"/>
<dbReference type="OrthoDB" id="10042665at2759"/>